<dbReference type="FunFam" id="3.40.50.300:FF:000468">
    <property type="entry name" value="ATP-dependent RNA helicase RhlE"/>
    <property type="match status" value="1"/>
</dbReference>
<dbReference type="SMART" id="SM00487">
    <property type="entry name" value="DEXDc"/>
    <property type="match status" value="1"/>
</dbReference>
<keyword evidence="2" id="KW-0963">Cytoplasm</keyword>
<gene>
    <name evidence="16" type="ORF">A2W18_00410</name>
</gene>
<evidence type="ECO:0000256" key="5">
    <source>
        <dbReference type="ARBA" id="ARBA00022806"/>
    </source>
</evidence>
<dbReference type="GO" id="GO:0003724">
    <property type="term" value="F:RNA helicase activity"/>
    <property type="evidence" value="ECO:0007669"/>
    <property type="project" value="UniProtKB-EC"/>
</dbReference>
<dbReference type="InterPro" id="IPR027417">
    <property type="entry name" value="P-loop_NTPase"/>
</dbReference>
<dbReference type="AlphaFoldDB" id="A0A1F6VA07"/>
<keyword evidence="6 11" id="KW-0067">ATP-binding</keyword>
<evidence type="ECO:0000256" key="7">
    <source>
        <dbReference type="ARBA" id="ARBA00038437"/>
    </source>
</evidence>
<evidence type="ECO:0000313" key="17">
    <source>
        <dbReference type="Proteomes" id="UP000179076"/>
    </source>
</evidence>
<sequence length="439" mass="48281">MTFSSLGLSAELLRAVADQGYDTPTPIQAQAIPAILAGHDVTATAQTGTGKTAAFTLPLLQHLSGTATGKQRTRALVLVPTRELAAQVAEAVRTYGRHLPLRCAQVFGGVNINPQTRELRSGVDIVVATPGRLLDHVERRNVDLSGVSVLVLDEADRMLDMGFMPAIERIVKQLPHERQTLLFSATFADPIRQLARRFLREPQVIEVARRNATAEAVTQSAYAVEHAHKRDLLTHLFEAQNWQQVLVFTRTKHGADRLAKQLDKAGIDATAIHGNKSQNQRMRALADFKRMKVRALVATDVAARGLDINELPHVVNFDVPTNPEDYIHRIGRTGRAGQKGEAISLVAREERSQFKAIERLVKRDIPTAIAQGFVPRAQTAEARPERTHKPTAPSTHHRNSGNSKPRHESRGSRSAAAPSGNSHQRKPWHRFGKSRAAVG</sequence>
<keyword evidence="3 11" id="KW-0547">Nucleotide-binding</keyword>
<dbReference type="GO" id="GO:0005829">
    <property type="term" value="C:cytosol"/>
    <property type="evidence" value="ECO:0007669"/>
    <property type="project" value="TreeGrafter"/>
</dbReference>
<evidence type="ECO:0000256" key="1">
    <source>
        <dbReference type="ARBA" id="ARBA00012552"/>
    </source>
</evidence>
<dbReference type="Pfam" id="PF00271">
    <property type="entry name" value="Helicase_C"/>
    <property type="match status" value="1"/>
</dbReference>
<dbReference type="GO" id="GO:0016787">
    <property type="term" value="F:hydrolase activity"/>
    <property type="evidence" value="ECO:0007669"/>
    <property type="project" value="UniProtKB-KW"/>
</dbReference>
<dbReference type="PROSITE" id="PS51194">
    <property type="entry name" value="HELICASE_CTER"/>
    <property type="match status" value="1"/>
</dbReference>
<dbReference type="Gene3D" id="3.40.50.300">
    <property type="entry name" value="P-loop containing nucleotide triphosphate hydrolases"/>
    <property type="match status" value="2"/>
</dbReference>
<dbReference type="InterPro" id="IPR001650">
    <property type="entry name" value="Helicase_C-like"/>
</dbReference>
<comment type="caution">
    <text evidence="16">The sequence shown here is derived from an EMBL/GenBank/DDBJ whole genome shotgun (WGS) entry which is preliminary data.</text>
</comment>
<dbReference type="PROSITE" id="PS51195">
    <property type="entry name" value="Q_MOTIF"/>
    <property type="match status" value="1"/>
</dbReference>
<feature type="compositionally biased region" description="Basic residues" evidence="12">
    <location>
        <begin position="423"/>
        <end position="433"/>
    </location>
</feature>
<dbReference type="PROSITE" id="PS51192">
    <property type="entry name" value="HELICASE_ATP_BIND_1"/>
    <property type="match status" value="1"/>
</dbReference>
<feature type="short sequence motif" description="Q motif" evidence="10">
    <location>
        <begin position="1"/>
        <end position="29"/>
    </location>
</feature>
<organism evidence="16 17">
    <name type="scientific">Candidatus Muproteobacteria bacterium RBG_16_60_9</name>
    <dbReference type="NCBI Taxonomy" id="1817755"/>
    <lineage>
        <taxon>Bacteria</taxon>
        <taxon>Pseudomonadati</taxon>
        <taxon>Pseudomonadota</taxon>
        <taxon>Candidatus Muproteobacteria</taxon>
    </lineage>
</organism>
<evidence type="ECO:0000256" key="12">
    <source>
        <dbReference type="SAM" id="MobiDB-lite"/>
    </source>
</evidence>
<comment type="catalytic activity">
    <reaction evidence="8">
        <text>ATP + H2O = ADP + phosphate + H(+)</text>
        <dbReference type="Rhea" id="RHEA:13065"/>
        <dbReference type="ChEBI" id="CHEBI:15377"/>
        <dbReference type="ChEBI" id="CHEBI:15378"/>
        <dbReference type="ChEBI" id="CHEBI:30616"/>
        <dbReference type="ChEBI" id="CHEBI:43474"/>
        <dbReference type="ChEBI" id="CHEBI:456216"/>
        <dbReference type="EC" id="3.6.4.13"/>
    </reaction>
</comment>
<evidence type="ECO:0000313" key="16">
    <source>
        <dbReference type="EMBL" id="OGI66471.1"/>
    </source>
</evidence>
<protein>
    <recommendedName>
        <fullName evidence="9">DEAD-box ATP-dependent RNA helicase RhpA</fullName>
        <ecNumber evidence="1">3.6.4.13</ecNumber>
    </recommendedName>
</protein>
<dbReference type="InterPro" id="IPR044742">
    <property type="entry name" value="DEAD/DEAH_RhlB"/>
</dbReference>
<evidence type="ECO:0000256" key="4">
    <source>
        <dbReference type="ARBA" id="ARBA00022801"/>
    </source>
</evidence>
<evidence type="ECO:0000256" key="11">
    <source>
        <dbReference type="RuleBase" id="RU000492"/>
    </source>
</evidence>
<feature type="domain" description="Helicase ATP-binding" evidence="13">
    <location>
        <begin position="32"/>
        <end position="205"/>
    </location>
</feature>
<feature type="domain" description="Helicase C-terminal" evidence="14">
    <location>
        <begin position="231"/>
        <end position="381"/>
    </location>
</feature>
<dbReference type="EMBL" id="MFSP01000086">
    <property type="protein sequence ID" value="OGI66471.1"/>
    <property type="molecule type" value="Genomic_DNA"/>
</dbReference>
<evidence type="ECO:0000256" key="6">
    <source>
        <dbReference type="ARBA" id="ARBA00022840"/>
    </source>
</evidence>
<dbReference type="CDD" id="cd00268">
    <property type="entry name" value="DEADc"/>
    <property type="match status" value="1"/>
</dbReference>
<name>A0A1F6VA07_9PROT</name>
<dbReference type="InterPro" id="IPR050079">
    <property type="entry name" value="DEAD_box_RNA_helicase"/>
</dbReference>
<dbReference type="Proteomes" id="UP000179076">
    <property type="component" value="Unassembled WGS sequence"/>
</dbReference>
<dbReference type="FunFam" id="3.40.50.300:FF:000108">
    <property type="entry name" value="ATP-dependent RNA helicase RhlE"/>
    <property type="match status" value="1"/>
</dbReference>
<feature type="compositionally biased region" description="Low complexity" evidence="12">
    <location>
        <begin position="412"/>
        <end position="422"/>
    </location>
</feature>
<reference evidence="16 17" key="1">
    <citation type="journal article" date="2016" name="Nat. Commun.">
        <title>Thousands of microbial genomes shed light on interconnected biogeochemical processes in an aquifer system.</title>
        <authorList>
            <person name="Anantharaman K."/>
            <person name="Brown C.T."/>
            <person name="Hug L.A."/>
            <person name="Sharon I."/>
            <person name="Castelle C.J."/>
            <person name="Probst A.J."/>
            <person name="Thomas B.C."/>
            <person name="Singh A."/>
            <person name="Wilkins M.J."/>
            <person name="Karaoz U."/>
            <person name="Brodie E.L."/>
            <person name="Williams K.H."/>
            <person name="Hubbard S.S."/>
            <person name="Banfield J.F."/>
        </authorList>
    </citation>
    <scope>NUCLEOTIDE SEQUENCE [LARGE SCALE GENOMIC DNA]</scope>
</reference>
<evidence type="ECO:0000259" key="14">
    <source>
        <dbReference type="PROSITE" id="PS51194"/>
    </source>
</evidence>
<dbReference type="SUPFAM" id="SSF52540">
    <property type="entry name" value="P-loop containing nucleoside triphosphate hydrolases"/>
    <property type="match status" value="1"/>
</dbReference>
<dbReference type="SMART" id="SM00490">
    <property type="entry name" value="HELICc"/>
    <property type="match status" value="1"/>
</dbReference>
<dbReference type="InterPro" id="IPR014001">
    <property type="entry name" value="Helicase_ATP-bd"/>
</dbReference>
<dbReference type="PROSITE" id="PS00039">
    <property type="entry name" value="DEAD_ATP_HELICASE"/>
    <property type="match status" value="1"/>
</dbReference>
<feature type="domain" description="DEAD-box RNA helicase Q" evidence="15">
    <location>
        <begin position="1"/>
        <end position="29"/>
    </location>
</feature>
<dbReference type="InterPro" id="IPR014014">
    <property type="entry name" value="RNA_helicase_DEAD_Q_motif"/>
</dbReference>
<evidence type="ECO:0000256" key="9">
    <source>
        <dbReference type="ARBA" id="ARBA00074363"/>
    </source>
</evidence>
<dbReference type="CDD" id="cd18787">
    <property type="entry name" value="SF2_C_DEAD"/>
    <property type="match status" value="1"/>
</dbReference>
<evidence type="ECO:0000256" key="10">
    <source>
        <dbReference type="PROSITE-ProRule" id="PRU00552"/>
    </source>
</evidence>
<evidence type="ECO:0000256" key="8">
    <source>
        <dbReference type="ARBA" id="ARBA00047984"/>
    </source>
</evidence>
<dbReference type="PANTHER" id="PTHR47959:SF13">
    <property type="entry name" value="ATP-DEPENDENT RNA HELICASE RHLE"/>
    <property type="match status" value="1"/>
</dbReference>
<keyword evidence="4 11" id="KW-0378">Hydrolase</keyword>
<dbReference type="InterPro" id="IPR011545">
    <property type="entry name" value="DEAD/DEAH_box_helicase_dom"/>
</dbReference>
<dbReference type="PANTHER" id="PTHR47959">
    <property type="entry name" value="ATP-DEPENDENT RNA HELICASE RHLE-RELATED"/>
    <property type="match status" value="1"/>
</dbReference>
<evidence type="ECO:0000259" key="15">
    <source>
        <dbReference type="PROSITE" id="PS51195"/>
    </source>
</evidence>
<proteinExistence type="inferred from homology"/>
<dbReference type="GO" id="GO:0005524">
    <property type="term" value="F:ATP binding"/>
    <property type="evidence" value="ECO:0007669"/>
    <property type="project" value="UniProtKB-KW"/>
</dbReference>
<dbReference type="EC" id="3.6.4.13" evidence="1"/>
<dbReference type="GO" id="GO:0009266">
    <property type="term" value="P:response to temperature stimulus"/>
    <property type="evidence" value="ECO:0007669"/>
    <property type="project" value="UniProtKB-ARBA"/>
</dbReference>
<evidence type="ECO:0000259" key="13">
    <source>
        <dbReference type="PROSITE" id="PS51192"/>
    </source>
</evidence>
<comment type="similarity">
    <text evidence="7 11">Belongs to the DEAD box helicase family.</text>
</comment>
<feature type="region of interest" description="Disordered" evidence="12">
    <location>
        <begin position="372"/>
        <end position="439"/>
    </location>
</feature>
<dbReference type="Pfam" id="PF00270">
    <property type="entry name" value="DEAD"/>
    <property type="match status" value="1"/>
</dbReference>
<dbReference type="GO" id="GO:0042255">
    <property type="term" value="P:ribosome assembly"/>
    <property type="evidence" value="ECO:0007669"/>
    <property type="project" value="UniProtKB-ARBA"/>
</dbReference>
<keyword evidence="5 11" id="KW-0347">Helicase</keyword>
<accession>A0A1F6VA07</accession>
<evidence type="ECO:0000256" key="2">
    <source>
        <dbReference type="ARBA" id="ARBA00022490"/>
    </source>
</evidence>
<dbReference type="InterPro" id="IPR000629">
    <property type="entry name" value="RNA-helicase_DEAD-box_CS"/>
</dbReference>
<evidence type="ECO:0000256" key="3">
    <source>
        <dbReference type="ARBA" id="ARBA00022741"/>
    </source>
</evidence>
<dbReference type="GO" id="GO:0003676">
    <property type="term" value="F:nucleic acid binding"/>
    <property type="evidence" value="ECO:0007669"/>
    <property type="project" value="InterPro"/>
</dbReference>